<dbReference type="EC" id="2.3.2.26" evidence="4"/>
<dbReference type="InterPro" id="IPR000569">
    <property type="entry name" value="HECT_dom"/>
</dbReference>
<proteinExistence type="inferred from homology"/>
<evidence type="ECO:0000313" key="6">
    <source>
        <dbReference type="Ensembl" id="ENSHCOP00000000035.1"/>
    </source>
</evidence>
<dbReference type="SMART" id="SM00119">
    <property type="entry name" value="HECTc"/>
    <property type="match status" value="1"/>
</dbReference>
<accession>A0A3Q2X7C6</accession>
<dbReference type="Gene3D" id="3.30.2410.10">
    <property type="entry name" value="Hect, E3 ligase catalytic domain"/>
    <property type="match status" value="1"/>
</dbReference>
<reference evidence="6" key="1">
    <citation type="submission" date="2025-08" db="UniProtKB">
        <authorList>
            <consortium name="Ensembl"/>
        </authorList>
    </citation>
    <scope>IDENTIFICATION</scope>
</reference>
<comment type="similarity">
    <text evidence="4">Belongs to the UPL family. K-HECT subfamily.</text>
</comment>
<comment type="pathway">
    <text evidence="4">Protein modification; protein ubiquitination.</text>
</comment>
<comment type="function">
    <text evidence="4">E3 ubiquitin-protein ligase which accepts ubiquitin from an E2 ubiquitin-conjugating enzyme in the form of a thioester and then directly transfers the ubiquitin to targeted substrates.</text>
</comment>
<dbReference type="GO" id="GO:0061630">
    <property type="term" value="F:ubiquitin protein ligase activity"/>
    <property type="evidence" value="ECO:0007669"/>
    <property type="project" value="UniProtKB-UniRule"/>
</dbReference>
<dbReference type="PANTHER" id="PTHR45670:SF1">
    <property type="entry name" value="E3 UBIQUITIN-PROTEIN LIGASE HECTD1"/>
    <property type="match status" value="1"/>
</dbReference>
<dbReference type="PANTHER" id="PTHR45670">
    <property type="entry name" value="E3 UBIQUITIN-PROTEIN LIGASE TRIP12"/>
    <property type="match status" value="1"/>
</dbReference>
<dbReference type="Proteomes" id="UP000264820">
    <property type="component" value="Unplaced"/>
</dbReference>
<evidence type="ECO:0000256" key="2">
    <source>
        <dbReference type="ARBA" id="ARBA00022786"/>
    </source>
</evidence>
<dbReference type="InterPro" id="IPR035983">
    <property type="entry name" value="Hect_E3_ubiquitin_ligase"/>
</dbReference>
<dbReference type="OMA" id="CTAFGRS"/>
<dbReference type="GO" id="GO:0043161">
    <property type="term" value="P:proteasome-mediated ubiquitin-dependent protein catabolic process"/>
    <property type="evidence" value="ECO:0007669"/>
    <property type="project" value="TreeGrafter"/>
</dbReference>
<dbReference type="InterPro" id="IPR045322">
    <property type="entry name" value="HECTD1/TRIP12-like"/>
</dbReference>
<evidence type="ECO:0000313" key="7">
    <source>
        <dbReference type="Proteomes" id="UP000264820"/>
    </source>
</evidence>
<dbReference type="AlphaFoldDB" id="A0A3Q2X7C6"/>
<dbReference type="GeneTree" id="ENSGT00940000156572"/>
<dbReference type="SUPFAM" id="SSF56204">
    <property type="entry name" value="Hect, E3 ligase catalytic domain"/>
    <property type="match status" value="1"/>
</dbReference>
<dbReference type="Gene3D" id="3.90.1750.10">
    <property type="entry name" value="Hect, E3 ligase catalytic domains"/>
    <property type="match status" value="1"/>
</dbReference>
<feature type="active site" description="Glycyl thioester intermediate" evidence="3">
    <location>
        <position position="396"/>
    </location>
</feature>
<keyword evidence="1 4" id="KW-0808">Transferase</keyword>
<dbReference type="Ensembl" id="ENSHCOT00000014453.1">
    <property type="protein sequence ID" value="ENSHCOP00000000035.1"/>
    <property type="gene ID" value="ENSHCOG00000021198.1"/>
</dbReference>
<evidence type="ECO:0000256" key="3">
    <source>
        <dbReference type="PROSITE-ProRule" id="PRU00104"/>
    </source>
</evidence>
<dbReference type="STRING" id="109280.ENSHCOP00000000035"/>
<dbReference type="GO" id="GO:0016607">
    <property type="term" value="C:nuclear speck"/>
    <property type="evidence" value="ECO:0007669"/>
    <property type="project" value="TreeGrafter"/>
</dbReference>
<name>A0A3Q2X7C6_HIPCM</name>
<evidence type="ECO:0000256" key="4">
    <source>
        <dbReference type="RuleBase" id="RU369009"/>
    </source>
</evidence>
<organism evidence="6 7">
    <name type="scientific">Hippocampus comes</name>
    <name type="common">Tiger tail seahorse</name>
    <dbReference type="NCBI Taxonomy" id="109280"/>
    <lineage>
        <taxon>Eukaryota</taxon>
        <taxon>Metazoa</taxon>
        <taxon>Chordata</taxon>
        <taxon>Craniata</taxon>
        <taxon>Vertebrata</taxon>
        <taxon>Euteleostomi</taxon>
        <taxon>Actinopterygii</taxon>
        <taxon>Neopterygii</taxon>
        <taxon>Teleostei</taxon>
        <taxon>Neoteleostei</taxon>
        <taxon>Acanthomorphata</taxon>
        <taxon>Syngnathiaria</taxon>
        <taxon>Syngnathiformes</taxon>
        <taxon>Syngnathoidei</taxon>
        <taxon>Syngnathidae</taxon>
        <taxon>Hippocampus</taxon>
    </lineage>
</organism>
<reference evidence="6" key="2">
    <citation type="submission" date="2025-09" db="UniProtKB">
        <authorList>
            <consortium name="Ensembl"/>
        </authorList>
    </citation>
    <scope>IDENTIFICATION</scope>
</reference>
<keyword evidence="2 3" id="KW-0833">Ubl conjugation pathway</keyword>
<feature type="domain" description="HECT" evidence="5">
    <location>
        <begin position="288"/>
        <end position="427"/>
    </location>
</feature>
<evidence type="ECO:0000259" key="5">
    <source>
        <dbReference type="PROSITE" id="PS50237"/>
    </source>
</evidence>
<evidence type="ECO:0000256" key="1">
    <source>
        <dbReference type="ARBA" id="ARBA00022679"/>
    </source>
</evidence>
<dbReference type="UniPathway" id="UPA00143"/>
<protein>
    <recommendedName>
        <fullName evidence="4">E3 ubiquitin-protein ligase</fullName>
        <ecNumber evidence="4">2.3.2.26</ecNumber>
    </recommendedName>
</protein>
<dbReference type="Pfam" id="PF00632">
    <property type="entry name" value="HECT"/>
    <property type="match status" value="1"/>
</dbReference>
<comment type="catalytic activity">
    <reaction evidence="4">
        <text>S-ubiquitinyl-[E2 ubiquitin-conjugating enzyme]-L-cysteine + [acceptor protein]-L-lysine = [E2 ubiquitin-conjugating enzyme]-L-cysteine + N(6)-ubiquitinyl-[acceptor protein]-L-lysine.</text>
        <dbReference type="EC" id="2.3.2.26"/>
    </reaction>
</comment>
<sequence length="427" mass="47669">MPCSKKNLCRDVIIFEFTSKKITTKILQQIEEPLALASGALPDWCERLTSKCPFLIPFETRQLFFTCTAFGRSRASTTVRRDDPGDFRVGRLKHERVKVPRGDAMMEWAETVMQIHSDRKSVLEVSAQEGTGLGPTLEFYALVAAEFQTTALGIWLCDDDFPDDESRQVAILLSRTHSSFFPLSLTRASSGTSIDALSGAFGVTRKASHRISKLFRFLGVFLAKCIQDNRLVDLPISRPFFKLLCMGDIKSNMSKLLYSPQGGGADPELCLSVSSFMICRCCGALPSEGFNGVFPMEKLSSFSHKEVQLILCGNQSPSWTSDDIINYTEPKLGYTRDRSRPFCLSSSPRSCRSLLVGTFLCGFCRLQCGLPALCARPLRDVVGREENSSYPSVNTCVHYLKLPEYSSEDIMRERLLAATMEKGFHLN</sequence>
<dbReference type="PROSITE" id="PS50237">
    <property type="entry name" value="HECT"/>
    <property type="match status" value="1"/>
</dbReference>
<dbReference type="GO" id="GO:0070534">
    <property type="term" value="P:protein K63-linked ubiquitination"/>
    <property type="evidence" value="ECO:0007669"/>
    <property type="project" value="TreeGrafter"/>
</dbReference>
<keyword evidence="7" id="KW-1185">Reference proteome</keyword>